<dbReference type="GO" id="GO:0000160">
    <property type="term" value="P:phosphorelay signal transduction system"/>
    <property type="evidence" value="ECO:0007669"/>
    <property type="project" value="InterPro"/>
</dbReference>
<dbReference type="Pfam" id="PF00072">
    <property type="entry name" value="Response_reg"/>
    <property type="match status" value="1"/>
</dbReference>
<keyword evidence="4" id="KW-1185">Reference proteome</keyword>
<dbReference type="InterPro" id="IPR001789">
    <property type="entry name" value="Sig_transdc_resp-reg_receiver"/>
</dbReference>
<feature type="domain" description="Response regulatory" evidence="2">
    <location>
        <begin position="8"/>
        <end position="123"/>
    </location>
</feature>
<keyword evidence="1" id="KW-0597">Phosphoprotein</keyword>
<dbReference type="SUPFAM" id="SSF52172">
    <property type="entry name" value="CheY-like"/>
    <property type="match status" value="1"/>
</dbReference>
<dbReference type="PROSITE" id="PS50110">
    <property type="entry name" value="RESPONSE_REGULATORY"/>
    <property type="match status" value="1"/>
</dbReference>
<reference evidence="3" key="1">
    <citation type="journal article" date="2017" name="Nature">
        <title>The genome of Chenopodium quinoa.</title>
        <authorList>
            <person name="Jarvis D.E."/>
            <person name="Ho Y.S."/>
            <person name="Lightfoot D.J."/>
            <person name="Schmoeckel S.M."/>
            <person name="Li B."/>
            <person name="Borm T.J.A."/>
            <person name="Ohyanagi H."/>
            <person name="Mineta K."/>
            <person name="Michell C.T."/>
            <person name="Saber N."/>
            <person name="Kharbatia N.M."/>
            <person name="Rupper R.R."/>
            <person name="Sharp A.R."/>
            <person name="Dally N."/>
            <person name="Boughton B.A."/>
            <person name="Woo Y.H."/>
            <person name="Gao G."/>
            <person name="Schijlen E.G.W.M."/>
            <person name="Guo X."/>
            <person name="Momin A.A."/>
            <person name="Negrao S."/>
            <person name="Al-Babili S."/>
            <person name="Gehring C."/>
            <person name="Roessner U."/>
            <person name="Jung C."/>
            <person name="Murphy K."/>
            <person name="Arold S.T."/>
            <person name="Gojobori T."/>
            <person name="van der Linden C.G."/>
            <person name="van Loo E.N."/>
            <person name="Jellen E.N."/>
            <person name="Maughan P.J."/>
            <person name="Tester M."/>
        </authorList>
    </citation>
    <scope>NUCLEOTIDE SEQUENCE [LARGE SCALE GENOMIC DNA]</scope>
    <source>
        <strain evidence="3">cv. PI 614886</strain>
    </source>
</reference>
<dbReference type="CDD" id="cd17546">
    <property type="entry name" value="REC_hyHK_CKI1_RcsC-like"/>
    <property type="match status" value="1"/>
</dbReference>
<dbReference type="EnsemblPlants" id="AUR62011957-RA">
    <property type="protein sequence ID" value="AUR62011957-RA:cds"/>
    <property type="gene ID" value="AUR62011957"/>
</dbReference>
<dbReference type="Gene3D" id="3.40.50.2300">
    <property type="match status" value="1"/>
</dbReference>
<gene>
    <name evidence="3" type="primary">LOC110729036</name>
</gene>
<name>A0A803LFK1_CHEQI</name>
<dbReference type="Proteomes" id="UP000596660">
    <property type="component" value="Unplaced"/>
</dbReference>
<sequence length="124" mass="13542">MVTPKKFNALIVGDDSTNRAINKKYLGKNGFEIGVAKNGQEAVEYFQVGYRFDLVLMDMEMPVMDGLQATGEIRALGVRSLIIGMSSTSSQVKIQEFVNAGLDAYYPKPMNMAKLAAIVGCLIN</sequence>
<dbReference type="AlphaFoldDB" id="A0A803LFK1"/>
<dbReference type="SMART" id="SM00448">
    <property type="entry name" value="REC"/>
    <property type="match status" value="1"/>
</dbReference>
<dbReference type="InterPro" id="IPR011006">
    <property type="entry name" value="CheY-like_superfamily"/>
</dbReference>
<accession>A0A803LFK1</accession>
<dbReference type="SMR" id="A0A803LFK1"/>
<organism evidence="3 4">
    <name type="scientific">Chenopodium quinoa</name>
    <name type="common">Quinoa</name>
    <dbReference type="NCBI Taxonomy" id="63459"/>
    <lineage>
        <taxon>Eukaryota</taxon>
        <taxon>Viridiplantae</taxon>
        <taxon>Streptophyta</taxon>
        <taxon>Embryophyta</taxon>
        <taxon>Tracheophyta</taxon>
        <taxon>Spermatophyta</taxon>
        <taxon>Magnoliopsida</taxon>
        <taxon>eudicotyledons</taxon>
        <taxon>Gunneridae</taxon>
        <taxon>Pentapetalae</taxon>
        <taxon>Caryophyllales</taxon>
        <taxon>Chenopodiaceae</taxon>
        <taxon>Chenopodioideae</taxon>
        <taxon>Atripliceae</taxon>
        <taxon>Chenopodium</taxon>
    </lineage>
</organism>
<proteinExistence type="predicted"/>
<feature type="modified residue" description="4-aspartylphosphate" evidence="1">
    <location>
        <position position="58"/>
    </location>
</feature>
<evidence type="ECO:0000256" key="1">
    <source>
        <dbReference type="PROSITE-ProRule" id="PRU00169"/>
    </source>
</evidence>
<dbReference type="PANTHER" id="PTHR43228:SF1">
    <property type="entry name" value="TWO-COMPONENT RESPONSE REGULATOR ARR22"/>
    <property type="match status" value="1"/>
</dbReference>
<dbReference type="Gramene" id="AUR62011957-RA">
    <property type="protein sequence ID" value="AUR62011957-RA:cds"/>
    <property type="gene ID" value="AUR62011957"/>
</dbReference>
<dbReference type="PANTHER" id="PTHR43228">
    <property type="entry name" value="TWO-COMPONENT RESPONSE REGULATOR"/>
    <property type="match status" value="1"/>
</dbReference>
<dbReference type="InterPro" id="IPR052048">
    <property type="entry name" value="ST_Response_Regulator"/>
</dbReference>
<evidence type="ECO:0000313" key="3">
    <source>
        <dbReference type="EnsemblPlants" id="AUR62011957-RA:cds"/>
    </source>
</evidence>
<evidence type="ECO:0000313" key="4">
    <source>
        <dbReference type="Proteomes" id="UP000596660"/>
    </source>
</evidence>
<reference evidence="3" key="2">
    <citation type="submission" date="2021-03" db="UniProtKB">
        <authorList>
            <consortium name="EnsemblPlants"/>
        </authorList>
    </citation>
    <scope>IDENTIFICATION</scope>
</reference>
<dbReference type="OMA" id="MSSTMPI"/>
<protein>
    <recommendedName>
        <fullName evidence="2">Response regulatory domain-containing protein</fullName>
    </recommendedName>
</protein>
<evidence type="ECO:0000259" key="2">
    <source>
        <dbReference type="PROSITE" id="PS50110"/>
    </source>
</evidence>